<feature type="domain" description="HTH tetR-type" evidence="4">
    <location>
        <begin position="10"/>
        <end position="70"/>
    </location>
</feature>
<dbReference type="Proteomes" id="UP001144256">
    <property type="component" value="Unassembled WGS sequence"/>
</dbReference>
<dbReference type="InterPro" id="IPR050109">
    <property type="entry name" value="HTH-type_TetR-like_transc_reg"/>
</dbReference>
<evidence type="ECO:0000256" key="1">
    <source>
        <dbReference type="ARBA" id="ARBA00023125"/>
    </source>
</evidence>
<proteinExistence type="predicted"/>
<dbReference type="PANTHER" id="PTHR30328:SF54">
    <property type="entry name" value="HTH-TYPE TRANSCRIPTIONAL REPRESSOR SCO4008"/>
    <property type="match status" value="1"/>
</dbReference>
<feature type="coiled-coil region" evidence="3">
    <location>
        <begin position="110"/>
        <end position="137"/>
    </location>
</feature>
<comment type="caution">
    <text evidence="5">The sequence shown here is derived from an EMBL/GenBank/DDBJ whole genome shotgun (WGS) entry which is preliminary data.</text>
</comment>
<dbReference type="AlphaFoldDB" id="A0A9W5YBJ0"/>
<keyword evidence="1 2" id="KW-0238">DNA-binding</keyword>
<dbReference type="GO" id="GO:0006355">
    <property type="term" value="P:regulation of DNA-templated transcription"/>
    <property type="evidence" value="ECO:0007669"/>
    <property type="project" value="UniProtKB-ARBA"/>
</dbReference>
<feature type="DNA-binding region" description="H-T-H motif" evidence="2">
    <location>
        <begin position="33"/>
        <end position="52"/>
    </location>
</feature>
<dbReference type="SUPFAM" id="SSF48498">
    <property type="entry name" value="Tetracyclin repressor-like, C-terminal domain"/>
    <property type="match status" value="1"/>
</dbReference>
<dbReference type="Gene3D" id="1.10.357.10">
    <property type="entry name" value="Tetracycline Repressor, domain 2"/>
    <property type="match status" value="1"/>
</dbReference>
<dbReference type="Gene3D" id="1.10.10.60">
    <property type="entry name" value="Homeodomain-like"/>
    <property type="match status" value="1"/>
</dbReference>
<keyword evidence="3" id="KW-0175">Coiled coil</keyword>
<protein>
    <recommendedName>
        <fullName evidence="4">HTH tetR-type domain-containing protein</fullName>
    </recommendedName>
</protein>
<sequence>MNEKFYKLNEKKQRKIINSGFKTFAENTYKKASMQFIADEAGISKSLLFYYFRNKMTLYQWLFTKALEEFQQLKPIVCYEKSDFFKMIESEIYRRIELIKALELPFRFVRRVYEESKENSKNELEVLMNQITETRKKNFLEAVDKSKFVSEKEVEILYDIIYDMAVGFYDSNGWIVQGSNEQQLKKFRLYLATLKCRFYKGDYCGKVL</sequence>
<dbReference type="Pfam" id="PF00440">
    <property type="entry name" value="TetR_N"/>
    <property type="match status" value="1"/>
</dbReference>
<dbReference type="RefSeq" id="WP_281817565.1">
    <property type="nucleotide sequence ID" value="NZ_BRLB01000013.1"/>
</dbReference>
<dbReference type="PRINTS" id="PR00455">
    <property type="entry name" value="HTHTETR"/>
</dbReference>
<dbReference type="InterPro" id="IPR036271">
    <property type="entry name" value="Tet_transcr_reg_TetR-rel_C_sf"/>
</dbReference>
<dbReference type="EMBL" id="BRLB01000013">
    <property type="protein sequence ID" value="GKX30970.1"/>
    <property type="molecule type" value="Genomic_DNA"/>
</dbReference>
<keyword evidence="6" id="KW-1185">Reference proteome</keyword>
<evidence type="ECO:0000313" key="6">
    <source>
        <dbReference type="Proteomes" id="UP001144256"/>
    </source>
</evidence>
<dbReference type="SUPFAM" id="SSF46689">
    <property type="entry name" value="Homeodomain-like"/>
    <property type="match status" value="1"/>
</dbReference>
<evidence type="ECO:0000256" key="3">
    <source>
        <dbReference type="SAM" id="Coils"/>
    </source>
</evidence>
<dbReference type="PROSITE" id="PS50977">
    <property type="entry name" value="HTH_TETR_2"/>
    <property type="match status" value="1"/>
</dbReference>
<organism evidence="5 6">
    <name type="scientific">Vallitalea longa</name>
    <dbReference type="NCBI Taxonomy" id="2936439"/>
    <lineage>
        <taxon>Bacteria</taxon>
        <taxon>Bacillati</taxon>
        <taxon>Bacillota</taxon>
        <taxon>Clostridia</taxon>
        <taxon>Lachnospirales</taxon>
        <taxon>Vallitaleaceae</taxon>
        <taxon>Vallitalea</taxon>
    </lineage>
</organism>
<gene>
    <name evidence="5" type="ORF">SH1V18_34500</name>
</gene>
<dbReference type="InterPro" id="IPR001647">
    <property type="entry name" value="HTH_TetR"/>
</dbReference>
<accession>A0A9W5YBJ0</accession>
<dbReference type="PANTHER" id="PTHR30328">
    <property type="entry name" value="TRANSCRIPTIONAL REPRESSOR"/>
    <property type="match status" value="1"/>
</dbReference>
<evidence type="ECO:0000259" key="4">
    <source>
        <dbReference type="PROSITE" id="PS50977"/>
    </source>
</evidence>
<dbReference type="InterPro" id="IPR009057">
    <property type="entry name" value="Homeodomain-like_sf"/>
</dbReference>
<dbReference type="GO" id="GO:0003677">
    <property type="term" value="F:DNA binding"/>
    <property type="evidence" value="ECO:0007669"/>
    <property type="project" value="UniProtKB-UniRule"/>
</dbReference>
<reference evidence="5" key="1">
    <citation type="submission" date="2022-06" db="EMBL/GenBank/DDBJ databases">
        <title>Vallitalea longa sp. nov., an anaerobic bacterium isolated from marine sediment.</title>
        <authorList>
            <person name="Hirano S."/>
            <person name="Terahara T."/>
            <person name="Mori K."/>
            <person name="Hamada M."/>
            <person name="Matsumoto R."/>
            <person name="Kobayashi T."/>
        </authorList>
    </citation>
    <scope>NUCLEOTIDE SEQUENCE</scope>
    <source>
        <strain evidence="5">SH18-1</strain>
    </source>
</reference>
<evidence type="ECO:0000313" key="5">
    <source>
        <dbReference type="EMBL" id="GKX30970.1"/>
    </source>
</evidence>
<evidence type="ECO:0000256" key="2">
    <source>
        <dbReference type="PROSITE-ProRule" id="PRU00335"/>
    </source>
</evidence>
<name>A0A9W5YBJ0_9FIRM</name>